<dbReference type="STRING" id="623281.SAMN05421747_102346"/>
<reference evidence="8 9" key="1">
    <citation type="submission" date="2016-10" db="EMBL/GenBank/DDBJ databases">
        <authorList>
            <person name="de Groot N.N."/>
        </authorList>
    </citation>
    <scope>NUCLEOTIDE SEQUENCE [LARGE SCALE GENOMIC DNA]</scope>
    <source>
        <strain evidence="8 9">DSM 22900</strain>
    </source>
</reference>
<organism evidence="8 9">
    <name type="scientific">Parapedobacter composti</name>
    <dbReference type="NCBI Taxonomy" id="623281"/>
    <lineage>
        <taxon>Bacteria</taxon>
        <taxon>Pseudomonadati</taxon>
        <taxon>Bacteroidota</taxon>
        <taxon>Sphingobacteriia</taxon>
        <taxon>Sphingobacteriales</taxon>
        <taxon>Sphingobacteriaceae</taxon>
        <taxon>Parapedobacter</taxon>
    </lineage>
</organism>
<keyword evidence="2 4" id="KW-0472">Membrane</keyword>
<keyword evidence="9" id="KW-1185">Reference proteome</keyword>
<dbReference type="Proteomes" id="UP000199577">
    <property type="component" value="Unassembled WGS sequence"/>
</dbReference>
<evidence type="ECO:0000313" key="9">
    <source>
        <dbReference type="Proteomes" id="UP000199577"/>
    </source>
</evidence>
<dbReference type="Pfam" id="PF13715">
    <property type="entry name" value="CarbopepD_reg_2"/>
    <property type="match status" value="1"/>
</dbReference>
<proteinExistence type="inferred from homology"/>
<evidence type="ECO:0000259" key="6">
    <source>
        <dbReference type="Pfam" id="PF00593"/>
    </source>
</evidence>
<dbReference type="OrthoDB" id="9768470at2"/>
<dbReference type="InterPro" id="IPR037066">
    <property type="entry name" value="Plug_dom_sf"/>
</dbReference>
<evidence type="ECO:0000256" key="3">
    <source>
        <dbReference type="ARBA" id="ARBA00023237"/>
    </source>
</evidence>
<comment type="similarity">
    <text evidence="4">Belongs to the TonB-dependent receptor family.</text>
</comment>
<evidence type="ECO:0000313" key="8">
    <source>
        <dbReference type="EMBL" id="SFB96452.1"/>
    </source>
</evidence>
<dbReference type="InterPro" id="IPR008969">
    <property type="entry name" value="CarboxyPept-like_regulatory"/>
</dbReference>
<sequence length="1158" mass="131068">MQKVVYLLRYLRFFELKPRLSSVILLMATLLVCMTRSAAQEPTAKKTDLQLSETTIKEALLVLQKKTGIMFAYGQHLEKYRSLTVNVSEKDITIAKALELILRDTDLTYRQVKSQVLIEQKSASQTPSSPNGAAGPGQQGSGTLKGRIVEFETSQPLPGASVSIVGTSIGGKANESGYYTLTGVPAGNQTLEVSFIGYQTERISVNVNAGRETTYDVRLQGDDNLLEEIVVSTPRSTFTSERQLIDEIKQSRTIISGISNEHISRLADRNMADVAKRITGVTVVDDRFIVVRGMAQRYNITYLNNNIAPSTEPYSRAFAFDLLPTHIVDKVIVNKSPVANLQGDYSGGAVQVFTKQTANAKGLNIGIQTTARSNSTFGNGMMYRQGGLDWLGFDDGSRRLPQNNLVKKSEGAQSIEQENIGSFSDNWTYGPRKVTPDIQAFVNYFDNWQLGSWQLFNLSSLVYTNENRFVKRNVQVGNTWSYQIGPMPVAVEQNNTQGVEQISGQTAKISAMQNFALRIHDGLRLNWNNFFLNEGRGSTVLYFANPNIHPELRNSDVRRDQKRTSLIFEQRLLYNGNLGGSWEFDKNKEQRHLIEWNMGYTYAKQYSPDLRIANYQRQKNEDNSDNAWEVNFGSDASLYFGMLSRLFISNDEQIYNISGDYAFHAGKNFVFKLGTFHRYSLQNVDRRFFKVLPGFMTGNEVTIGGWGYEEFARNMAKISPQLLRFGEQDLAWLWDKRYFPEDGTGLKLYDVSSPVDRYKASEQNNAAYLLGEWNYEEKLIVNAGLRFEYNLKKVGGSGNRGTLYFPIPVRLETRNWLPSGAVNYWFTPDIAVKASLGKSINRPEYREISPFSDFNFIDNEQISGNVTLKEAKITNYDVRVEYYPEQHPNEMISAGLFFKRLKNPIERLRFESAGSVNAAASIFPSISFFNPDKARVYGLEIDIKKSLEFIPLSFSRNLSAVLNGAWIRSSVSNTLIERTEEQRRQYGASSGSELGTFSGRPLQGQPPYVINAGLFYENPGKGTKVGLIYNRSGDNIYAIGNGNRDTIQYLKDRLLSGEQLSNTELVKLSRRPGLMELARQSLDITWTQRIVKSMQLRVTAQNITNTAVRIVEDQNWNYRYEPEIEKKANNNRSYYEGDNIFRSFKPGVTFNLSVTYSF</sequence>
<accession>A0A1I1FBU7</accession>
<name>A0A1I1FBU7_9SPHI</name>
<evidence type="ECO:0000256" key="1">
    <source>
        <dbReference type="ARBA" id="ARBA00004442"/>
    </source>
</evidence>
<dbReference type="InterPro" id="IPR012910">
    <property type="entry name" value="Plug_dom"/>
</dbReference>
<dbReference type="EMBL" id="FOLL01000002">
    <property type="protein sequence ID" value="SFB96452.1"/>
    <property type="molecule type" value="Genomic_DNA"/>
</dbReference>
<gene>
    <name evidence="8" type="ORF">SAMN05421747_102346</name>
</gene>
<evidence type="ECO:0000256" key="2">
    <source>
        <dbReference type="ARBA" id="ARBA00023136"/>
    </source>
</evidence>
<dbReference type="Gene3D" id="2.170.130.10">
    <property type="entry name" value="TonB-dependent receptor, plug domain"/>
    <property type="match status" value="1"/>
</dbReference>
<feature type="domain" description="TonB-dependent receptor plug" evidence="7">
    <location>
        <begin position="251"/>
        <end position="349"/>
    </location>
</feature>
<feature type="region of interest" description="Disordered" evidence="5">
    <location>
        <begin position="120"/>
        <end position="143"/>
    </location>
</feature>
<dbReference type="SUPFAM" id="SSF49464">
    <property type="entry name" value="Carboxypeptidase regulatory domain-like"/>
    <property type="match status" value="1"/>
</dbReference>
<keyword evidence="8" id="KW-0675">Receptor</keyword>
<evidence type="ECO:0000256" key="4">
    <source>
        <dbReference type="RuleBase" id="RU003357"/>
    </source>
</evidence>
<protein>
    <submittedName>
        <fullName evidence="8">TonB-dependent receptor</fullName>
    </submittedName>
</protein>
<feature type="domain" description="TonB-dependent receptor-like beta-barrel" evidence="6">
    <location>
        <begin position="609"/>
        <end position="1041"/>
    </location>
</feature>
<dbReference type="PANTHER" id="PTHR40980">
    <property type="entry name" value="PLUG DOMAIN-CONTAINING PROTEIN"/>
    <property type="match status" value="1"/>
</dbReference>
<dbReference type="AlphaFoldDB" id="A0A1I1FBU7"/>
<keyword evidence="4" id="KW-0798">TonB box</keyword>
<dbReference type="Pfam" id="PF00593">
    <property type="entry name" value="TonB_dep_Rec_b-barrel"/>
    <property type="match status" value="1"/>
</dbReference>
<dbReference type="GO" id="GO:0009279">
    <property type="term" value="C:cell outer membrane"/>
    <property type="evidence" value="ECO:0007669"/>
    <property type="project" value="UniProtKB-SubCell"/>
</dbReference>
<evidence type="ECO:0000256" key="5">
    <source>
        <dbReference type="SAM" id="MobiDB-lite"/>
    </source>
</evidence>
<comment type="subcellular location">
    <subcellularLocation>
        <location evidence="1 4">Cell outer membrane</location>
    </subcellularLocation>
</comment>
<dbReference type="Gene3D" id="2.60.40.1120">
    <property type="entry name" value="Carboxypeptidase-like, regulatory domain"/>
    <property type="match status" value="1"/>
</dbReference>
<dbReference type="Pfam" id="PF07715">
    <property type="entry name" value="Plug"/>
    <property type="match status" value="1"/>
</dbReference>
<dbReference type="PANTHER" id="PTHR40980:SF4">
    <property type="entry name" value="TONB-DEPENDENT RECEPTOR-LIKE BETA-BARREL DOMAIN-CONTAINING PROTEIN"/>
    <property type="match status" value="1"/>
</dbReference>
<dbReference type="Gene3D" id="2.40.170.20">
    <property type="entry name" value="TonB-dependent receptor, beta-barrel domain"/>
    <property type="match status" value="1"/>
</dbReference>
<dbReference type="SUPFAM" id="SSF56935">
    <property type="entry name" value="Porins"/>
    <property type="match status" value="1"/>
</dbReference>
<evidence type="ECO:0000259" key="7">
    <source>
        <dbReference type="Pfam" id="PF07715"/>
    </source>
</evidence>
<dbReference type="InterPro" id="IPR036942">
    <property type="entry name" value="Beta-barrel_TonB_sf"/>
</dbReference>
<feature type="compositionally biased region" description="Polar residues" evidence="5">
    <location>
        <begin position="121"/>
        <end position="131"/>
    </location>
</feature>
<dbReference type="InterPro" id="IPR000531">
    <property type="entry name" value="Beta-barrel_TonB"/>
</dbReference>
<keyword evidence="3" id="KW-0998">Cell outer membrane</keyword>